<dbReference type="RefSeq" id="WP_189904249.1">
    <property type="nucleotide sequence ID" value="NZ_JBHVBU010000012.1"/>
</dbReference>
<evidence type="ECO:0000313" key="2">
    <source>
        <dbReference type="Proteomes" id="UP001600650"/>
    </source>
</evidence>
<keyword evidence="2" id="KW-1185">Reference proteome</keyword>
<organism evidence="1 2">
    <name type="scientific">Streptomyces cellulosae</name>
    <dbReference type="NCBI Taxonomy" id="1968"/>
    <lineage>
        <taxon>Bacteria</taxon>
        <taxon>Bacillati</taxon>
        <taxon>Actinomycetota</taxon>
        <taxon>Actinomycetes</taxon>
        <taxon>Kitasatosporales</taxon>
        <taxon>Streptomycetaceae</taxon>
        <taxon>Streptomyces</taxon>
    </lineage>
</organism>
<dbReference type="Proteomes" id="UP001600650">
    <property type="component" value="Unassembled WGS sequence"/>
</dbReference>
<dbReference type="InterPro" id="IPR047951">
    <property type="entry name" value="Transpos_ISL3"/>
</dbReference>
<sequence length="85" mass="9683">MLRVDDFALYGDTYGPLLADPTTQLPLTLWGGTDAEQLSQWLREHPGVEVACRDGSLTYRQCITLAPRRGTGSDRLHLWRLRLDR</sequence>
<name>A0ABW6JBP8_STRCE</name>
<proteinExistence type="predicted"/>
<protein>
    <submittedName>
        <fullName evidence="1">Uncharacterized protein</fullName>
    </submittedName>
</protein>
<dbReference type="PANTHER" id="PTHR33498:SF1">
    <property type="entry name" value="TRANSPOSASE FOR INSERTION SEQUENCE ELEMENT IS1557"/>
    <property type="match status" value="1"/>
</dbReference>
<dbReference type="PANTHER" id="PTHR33498">
    <property type="entry name" value="TRANSPOSASE FOR INSERTION SEQUENCE ELEMENT IS1557"/>
    <property type="match status" value="1"/>
</dbReference>
<dbReference type="EMBL" id="JBHVBU010000012">
    <property type="protein sequence ID" value="MFE7962767.1"/>
    <property type="molecule type" value="Genomic_DNA"/>
</dbReference>
<evidence type="ECO:0000313" key="1">
    <source>
        <dbReference type="EMBL" id="MFE7962767.1"/>
    </source>
</evidence>
<comment type="caution">
    <text evidence="1">The sequence shown here is derived from an EMBL/GenBank/DDBJ whole genome shotgun (WGS) entry which is preliminary data.</text>
</comment>
<gene>
    <name evidence="1" type="ORF">ACFU0X_06915</name>
</gene>
<accession>A0ABW6JBP8</accession>
<reference evidence="1 2" key="1">
    <citation type="submission" date="2024-09" db="EMBL/GenBank/DDBJ databases">
        <title>The Natural Products Discovery Center: Release of the First 8490 Sequenced Strains for Exploring Actinobacteria Biosynthetic Diversity.</title>
        <authorList>
            <person name="Kalkreuter E."/>
            <person name="Kautsar S.A."/>
            <person name="Yang D."/>
            <person name="Bader C.D."/>
            <person name="Teijaro C.N."/>
            <person name="Fluegel L."/>
            <person name="Davis C.M."/>
            <person name="Simpson J.R."/>
            <person name="Lauterbach L."/>
            <person name="Steele A.D."/>
            <person name="Gui C."/>
            <person name="Meng S."/>
            <person name="Li G."/>
            <person name="Viehrig K."/>
            <person name="Ye F."/>
            <person name="Su P."/>
            <person name="Kiefer A.F."/>
            <person name="Nichols A."/>
            <person name="Cepeda A.J."/>
            <person name="Yan W."/>
            <person name="Fan B."/>
            <person name="Jiang Y."/>
            <person name="Adhikari A."/>
            <person name="Zheng C.-J."/>
            <person name="Schuster L."/>
            <person name="Cowan T.M."/>
            <person name="Smanski M.J."/>
            <person name="Chevrette M.G."/>
            <person name="De Carvalho L.P.S."/>
            <person name="Shen B."/>
        </authorList>
    </citation>
    <scope>NUCLEOTIDE SEQUENCE [LARGE SCALE GENOMIC DNA]</scope>
    <source>
        <strain evidence="1 2">NPDC057399</strain>
    </source>
</reference>